<feature type="region of interest" description="Disordered" evidence="1">
    <location>
        <begin position="130"/>
        <end position="168"/>
    </location>
</feature>
<name>A0A0F9Z7W1_TRIHA</name>
<organism evidence="2 3">
    <name type="scientific">Trichoderma harzianum</name>
    <name type="common">Hypocrea lixii</name>
    <dbReference type="NCBI Taxonomy" id="5544"/>
    <lineage>
        <taxon>Eukaryota</taxon>
        <taxon>Fungi</taxon>
        <taxon>Dikarya</taxon>
        <taxon>Ascomycota</taxon>
        <taxon>Pezizomycotina</taxon>
        <taxon>Sordariomycetes</taxon>
        <taxon>Hypocreomycetidae</taxon>
        <taxon>Hypocreales</taxon>
        <taxon>Hypocreaceae</taxon>
        <taxon>Trichoderma</taxon>
    </lineage>
</organism>
<accession>A0A0F9Z7W1</accession>
<proteinExistence type="predicted"/>
<dbReference type="OrthoDB" id="5145552at2759"/>
<gene>
    <name evidence="2" type="ORF">THAR02_11195</name>
</gene>
<feature type="compositionally biased region" description="Basic residues" evidence="1">
    <location>
        <begin position="149"/>
        <end position="162"/>
    </location>
</feature>
<feature type="compositionally biased region" description="Low complexity" evidence="1">
    <location>
        <begin position="21"/>
        <end position="33"/>
    </location>
</feature>
<sequence>MSTPKDDGNYTSHNQDKNPSANTNLDTTANLTNTPNEHHVIATAGPQSQQSNTPVQLQQPPLPIFDIAHHGWDASNVPTAKCDLCHRQRCGTLQKCRVCKLSICQECCVSGRLQNDPRHTIDTAAVSWDAPPTLRKRKRQAEEMPSGTKKQRAGAKPGRKRRPGYESKGALASSSFVVVSDEAARAVNGETSWQRDARFREYGCDGPMEPRLSVAPASYYHSVRQTQEMNGLSPKYTARYDPQTTSPNYQRIPAIEEVRYDGGNDGQYRASLGSEGYHAASAPEPLSRHPDSPANDFSQAAPSRPVLPPITPSLRDRHIRHHHSSETFQTSSDILHRLDHLLHNHYQLQSASNEPWPLHEQTDSLGAGLANAARESHRASSPPKPLDHCLREQLQAVWTSRAFIAQDPDAGRRYRRLLAAMYFAGTLLGLEPRGNAAREWLCGEERKVREMGYEATGTKSAQLLDFLQEVGIWYLQQVQR</sequence>
<comment type="caution">
    <text evidence="2">The sequence shown here is derived from an EMBL/GenBank/DDBJ whole genome shotgun (WGS) entry which is preliminary data.</text>
</comment>
<evidence type="ECO:0000313" key="2">
    <source>
        <dbReference type="EMBL" id="KKO96701.1"/>
    </source>
</evidence>
<evidence type="ECO:0000256" key="1">
    <source>
        <dbReference type="SAM" id="MobiDB-lite"/>
    </source>
</evidence>
<reference evidence="3" key="1">
    <citation type="journal article" date="2015" name="Genome Announc.">
        <title>Draft whole-genome sequence of the biocontrol agent Trichoderma harzianum T6776.</title>
        <authorList>
            <person name="Baroncelli R."/>
            <person name="Piaggeschi G."/>
            <person name="Fiorini L."/>
            <person name="Bertolini E."/>
            <person name="Zapparata A."/>
            <person name="Pe M.E."/>
            <person name="Sarrocco S."/>
            <person name="Vannacci G."/>
        </authorList>
    </citation>
    <scope>NUCLEOTIDE SEQUENCE [LARGE SCALE GENOMIC DNA]</scope>
    <source>
        <strain evidence="3">T6776</strain>
    </source>
</reference>
<feature type="region of interest" description="Disordered" evidence="1">
    <location>
        <begin position="1"/>
        <end position="33"/>
    </location>
</feature>
<dbReference type="Proteomes" id="UP000034112">
    <property type="component" value="Unassembled WGS sequence"/>
</dbReference>
<evidence type="ECO:0000313" key="3">
    <source>
        <dbReference type="Proteomes" id="UP000034112"/>
    </source>
</evidence>
<feature type="compositionally biased region" description="Polar residues" evidence="1">
    <location>
        <begin position="9"/>
        <end position="20"/>
    </location>
</feature>
<feature type="region of interest" description="Disordered" evidence="1">
    <location>
        <begin position="276"/>
        <end position="313"/>
    </location>
</feature>
<dbReference type="EMBL" id="JOKZ01000766">
    <property type="protein sequence ID" value="KKO96701.1"/>
    <property type="molecule type" value="Genomic_DNA"/>
</dbReference>
<dbReference type="AlphaFoldDB" id="A0A0F9Z7W1"/>
<dbReference type="OMA" id="HHGWDAS"/>
<protein>
    <submittedName>
        <fullName evidence="2">Uncharacterized protein</fullName>
    </submittedName>
</protein>